<dbReference type="FunFam" id="3.40.50.10380:FF:000003">
    <property type="entry name" value="NADP-dependent malic enzyme"/>
    <property type="match status" value="1"/>
</dbReference>
<keyword evidence="4" id="KW-0560">Oxidoreductase</keyword>
<dbReference type="Pfam" id="PF00390">
    <property type="entry name" value="malic"/>
    <property type="match status" value="1"/>
</dbReference>
<proteinExistence type="inferred from homology"/>
<evidence type="ECO:0000256" key="8">
    <source>
        <dbReference type="PIRSR" id="PIRSR000106-3"/>
    </source>
</evidence>
<accession>A0A124FKG3</accession>
<comment type="caution">
    <text evidence="10">The sequence shown here is derived from an EMBL/GenBank/DDBJ whole genome shotgun (WGS) entry which is preliminary data.</text>
</comment>
<comment type="similarity">
    <text evidence="2">Belongs to the malic enzymes family.</text>
</comment>
<dbReference type="Gene3D" id="3.30.70.260">
    <property type="match status" value="1"/>
</dbReference>
<dbReference type="FunFam" id="3.40.50.720:FF:000095">
    <property type="entry name" value="NADP-dependent malic enzyme"/>
    <property type="match status" value="1"/>
</dbReference>
<evidence type="ECO:0000256" key="4">
    <source>
        <dbReference type="ARBA" id="ARBA00023002"/>
    </source>
</evidence>
<dbReference type="InterPro" id="IPR037062">
    <property type="entry name" value="Malic_N_dom_sf"/>
</dbReference>
<feature type="binding site" evidence="7">
    <location>
        <position position="395"/>
    </location>
    <ligand>
        <name>(S)-malate</name>
        <dbReference type="ChEBI" id="CHEBI:15589"/>
    </ligand>
</feature>
<dbReference type="Gene3D" id="3.40.50.720">
    <property type="entry name" value="NAD(P)-binding Rossmann-like Domain"/>
    <property type="match status" value="1"/>
</dbReference>
<feature type="domain" description="ACT" evidence="9">
    <location>
        <begin position="12"/>
        <end position="86"/>
    </location>
</feature>
<organism evidence="10 11">
    <name type="scientific">Thermacetogenium phaeum</name>
    <dbReference type="NCBI Taxonomy" id="85874"/>
    <lineage>
        <taxon>Bacteria</taxon>
        <taxon>Bacillati</taxon>
        <taxon>Bacillota</taxon>
        <taxon>Clostridia</taxon>
        <taxon>Thermoanaerobacterales</taxon>
        <taxon>Thermoanaerobacteraceae</taxon>
        <taxon>Thermacetogenium</taxon>
    </lineage>
</organism>
<dbReference type="CDD" id="cd05311">
    <property type="entry name" value="NAD_bind_2_malic_enz"/>
    <property type="match status" value="1"/>
</dbReference>
<dbReference type="GO" id="GO:0016616">
    <property type="term" value="F:oxidoreductase activity, acting on the CH-OH group of donors, NAD or NADP as acceptor"/>
    <property type="evidence" value="ECO:0007669"/>
    <property type="project" value="InterPro"/>
</dbReference>
<evidence type="ECO:0000256" key="3">
    <source>
        <dbReference type="ARBA" id="ARBA00022723"/>
    </source>
</evidence>
<dbReference type="EMBL" id="LGFO01000008">
    <property type="protein sequence ID" value="KUK37149.1"/>
    <property type="molecule type" value="Genomic_DNA"/>
</dbReference>
<protein>
    <submittedName>
        <fullName evidence="10">NAD-dependent malic enzyme</fullName>
    </submittedName>
</protein>
<dbReference type="GO" id="GO:0046872">
    <property type="term" value="F:metal ion binding"/>
    <property type="evidence" value="ECO:0007669"/>
    <property type="project" value="UniProtKB-KW"/>
</dbReference>
<dbReference type="SUPFAM" id="SSF53223">
    <property type="entry name" value="Aminoacid dehydrogenase-like, N-terminal domain"/>
    <property type="match status" value="1"/>
</dbReference>
<gene>
    <name evidence="10" type="ORF">XD66_0153</name>
</gene>
<feature type="binding site" evidence="8">
    <location>
        <position position="212"/>
    </location>
    <ligand>
        <name>a divalent metal cation</name>
        <dbReference type="ChEBI" id="CHEBI:60240"/>
    </ligand>
</feature>
<evidence type="ECO:0000313" key="11">
    <source>
        <dbReference type="Proteomes" id="UP000053326"/>
    </source>
</evidence>
<feature type="active site" description="Proton donor" evidence="6">
    <location>
        <position position="114"/>
    </location>
</feature>
<reference evidence="11" key="1">
    <citation type="journal article" date="2015" name="MBio">
        <title>Genome-Resolved Metagenomic Analysis Reveals Roles for Candidate Phyla and Other Microbial Community Members in Biogeochemical Transformations in Oil Reservoirs.</title>
        <authorList>
            <person name="Hu P."/>
            <person name="Tom L."/>
            <person name="Singh A."/>
            <person name="Thomas B.C."/>
            <person name="Baker B.J."/>
            <person name="Piceno Y.M."/>
            <person name="Andersen G.L."/>
            <person name="Banfield J.F."/>
        </authorList>
    </citation>
    <scope>NUCLEOTIDE SEQUENCE [LARGE SCALE GENOMIC DNA]</scope>
</reference>
<comment type="pathway">
    <text evidence="5">Amino-acid biosynthesis.</text>
</comment>
<evidence type="ECO:0000256" key="5">
    <source>
        <dbReference type="ARBA" id="ARBA00029440"/>
    </source>
</evidence>
<name>A0A124FKG3_9THEO</name>
<evidence type="ECO:0000256" key="7">
    <source>
        <dbReference type="PIRSR" id="PIRSR000106-2"/>
    </source>
</evidence>
<dbReference type="PANTHER" id="PTHR43237">
    <property type="entry name" value="NADP-DEPENDENT MALIC ENZYME"/>
    <property type="match status" value="1"/>
</dbReference>
<dbReference type="GO" id="GO:0004470">
    <property type="term" value="F:malic enzyme activity"/>
    <property type="evidence" value="ECO:0007669"/>
    <property type="project" value="InterPro"/>
</dbReference>
<feature type="binding site" evidence="8">
    <location>
        <position position="237"/>
    </location>
    <ligand>
        <name>a divalent metal cation</name>
        <dbReference type="ChEBI" id="CHEBI:60240"/>
    </ligand>
</feature>
<dbReference type="Pfam" id="PF13291">
    <property type="entry name" value="ACT_4"/>
    <property type="match status" value="1"/>
</dbReference>
<dbReference type="PANTHER" id="PTHR43237:SF4">
    <property type="entry name" value="NADP-DEPENDENT MALIC ENZYME"/>
    <property type="match status" value="1"/>
</dbReference>
<dbReference type="InterPro" id="IPR051674">
    <property type="entry name" value="Malate_Decarboxylase"/>
</dbReference>
<dbReference type="Gene3D" id="3.40.50.10380">
    <property type="entry name" value="Malic enzyme, N-terminal domain"/>
    <property type="match status" value="1"/>
</dbReference>
<dbReference type="SUPFAM" id="SSF51735">
    <property type="entry name" value="NAD(P)-binding Rossmann-fold domains"/>
    <property type="match status" value="1"/>
</dbReference>
<feature type="active site" description="Proton acceptor" evidence="6">
    <location>
        <position position="169"/>
    </location>
</feature>
<dbReference type="InterPro" id="IPR045213">
    <property type="entry name" value="Malic_NAD-bd_bact_type"/>
</dbReference>
<sequence>MDTKPTAGYSATVRIEYPNTVGMLGKVTSAIGMAGGDLGSIDIVSIDRNLITRDINFYAAGTEHIHQIIKEIKKIPHITIKQVTDRIFAVHHGGKIETKIKYPINNRDDLSLVYTPGVARVCREIHENPRHVYNYTIKGNTIAIVTDGTAVLGLGEMGPLAALPVMEGKAMLFKEFAGINAFPICLDTKDPDEIVSIVKNISPVFGGINLEDISAPRCFEIEERLREELDIPVFHDDQHGTAVVVLAALYNALKIVKKDLGEIKITVSGAGAAGIACVKLLISAGANPKKIIIADNRGIIYEGRPDGMDKYKQELAAITNPKKVTGTIHDAVEGADVFLGVSVGGLLTRKDIIKMAKNPIVFALANPVPEISPEEAQPYARVVATGRSDYPNQINNVLCFPGFFRGLLNARVRRVTREMEIAAAQALASLIKPDELNEDYIIPSVLDRRVQLAVARAVERVAREEW</sequence>
<dbReference type="InterPro" id="IPR002912">
    <property type="entry name" value="ACT_dom"/>
</dbReference>
<comment type="cofactor">
    <cofactor evidence="1">
        <name>Mn(2+)</name>
        <dbReference type="ChEBI" id="CHEBI:29035"/>
    </cofactor>
</comment>
<evidence type="ECO:0000256" key="1">
    <source>
        <dbReference type="ARBA" id="ARBA00001936"/>
    </source>
</evidence>
<dbReference type="Proteomes" id="UP000053326">
    <property type="component" value="Unassembled WGS sequence"/>
</dbReference>
<comment type="cofactor">
    <cofactor evidence="8">
        <name>Mg(2+)</name>
        <dbReference type="ChEBI" id="CHEBI:18420"/>
    </cofactor>
    <cofactor evidence="8">
        <name>Mn(2+)</name>
        <dbReference type="ChEBI" id="CHEBI:29035"/>
    </cofactor>
    <text evidence="8">Divalent metal cations. Prefers magnesium or manganese.</text>
</comment>
<dbReference type="InterPro" id="IPR036291">
    <property type="entry name" value="NAD(P)-bd_dom_sf"/>
</dbReference>
<dbReference type="PIRSF" id="PIRSF000106">
    <property type="entry name" value="ME"/>
    <property type="match status" value="1"/>
</dbReference>
<evidence type="ECO:0000256" key="6">
    <source>
        <dbReference type="PIRSR" id="PIRSR000106-1"/>
    </source>
</evidence>
<dbReference type="InterPro" id="IPR045865">
    <property type="entry name" value="ACT-like_dom_sf"/>
</dbReference>
<dbReference type="SMART" id="SM00919">
    <property type="entry name" value="Malic_M"/>
    <property type="match status" value="1"/>
</dbReference>
<dbReference type="AlphaFoldDB" id="A0A124FKG3"/>
<dbReference type="InterPro" id="IPR015884">
    <property type="entry name" value="Malic_enzyme_CS"/>
</dbReference>
<dbReference type="PROSITE" id="PS00331">
    <property type="entry name" value="MALIC_ENZYMES"/>
    <property type="match status" value="1"/>
</dbReference>
<dbReference type="PATRIC" id="fig|85874.4.peg.1056"/>
<dbReference type="SUPFAM" id="SSF55021">
    <property type="entry name" value="ACT-like"/>
    <property type="match status" value="1"/>
</dbReference>
<dbReference type="Pfam" id="PF03949">
    <property type="entry name" value="Malic_M"/>
    <property type="match status" value="1"/>
</dbReference>
<evidence type="ECO:0000259" key="9">
    <source>
        <dbReference type="PROSITE" id="PS51671"/>
    </source>
</evidence>
<evidence type="ECO:0000256" key="2">
    <source>
        <dbReference type="ARBA" id="ARBA00008785"/>
    </source>
</evidence>
<dbReference type="SMART" id="SM01274">
    <property type="entry name" value="malic"/>
    <property type="match status" value="1"/>
</dbReference>
<keyword evidence="3 8" id="KW-0479">Metal-binding</keyword>
<evidence type="ECO:0000313" key="10">
    <source>
        <dbReference type="EMBL" id="KUK37149.1"/>
    </source>
</evidence>
<feature type="binding site" evidence="7">
    <location>
        <position position="366"/>
    </location>
    <ligand>
        <name>(S)-malate</name>
        <dbReference type="ChEBI" id="CHEBI:15589"/>
    </ligand>
</feature>
<dbReference type="InterPro" id="IPR012302">
    <property type="entry name" value="Malic_NAD-bd"/>
</dbReference>
<dbReference type="InterPro" id="IPR046346">
    <property type="entry name" value="Aminoacid_DH-like_N_sf"/>
</dbReference>
<dbReference type="PROSITE" id="PS51671">
    <property type="entry name" value="ACT"/>
    <property type="match status" value="1"/>
</dbReference>
<dbReference type="GO" id="GO:0051287">
    <property type="term" value="F:NAD binding"/>
    <property type="evidence" value="ECO:0007669"/>
    <property type="project" value="InterPro"/>
</dbReference>
<dbReference type="InterPro" id="IPR001891">
    <property type="entry name" value="Malic_OxRdtase"/>
</dbReference>
<feature type="binding site" evidence="8">
    <location>
        <position position="211"/>
    </location>
    <ligand>
        <name>a divalent metal cation</name>
        <dbReference type="ChEBI" id="CHEBI:60240"/>
    </ligand>
</feature>
<dbReference type="InterPro" id="IPR012301">
    <property type="entry name" value="Malic_N_dom"/>
</dbReference>